<dbReference type="SMART" id="SM00181">
    <property type="entry name" value="EGF"/>
    <property type="match status" value="7"/>
</dbReference>
<sequence>MSCSILNCDYCEVIGDKVECLRSPCASKASSVNNKKFSFSSKTCAASCPSDLSCATKKVNDENEACFCRSCPVILAGANAGVCKSCGTDCEDCQLSADKMDVECKTCKGSKQWVSIEVSSSLTKGCYDCTIASPQCKVLELSGGSCRCKSGECMGDTSIFGKHTVLQAGSGYQGCKACVEEIPNVLWCSGPIGSATVDKCQYDYTQKIGAEICLYSCAPCPAGCSDCDVEGVNPVFCTACTDPNKLADPSVVANTNKRIGDCVPGAPAGPHIAGCLQQYNNAGGGTLDCVKCANNKEIVTSSGCDSVTGCKENYSIAGGAVVCMLILQHCKGYFASAASVAPANSGRCAGCDTGFVLDYSPTKYDCISCTAAGLDHCTLAVSSGGTCMCGRCTADAAGKVYHKHPTLSGCTENNEIPNCSAHTLKLKNGVYVVACTTCTGAYILAEDGLSCVVSSKPCTGGTKVVAAGATTCTCDCGASRLINSAGDDCIACVTAGKTGCSESTRALCLSFGCGAAALRDSEFNCDSCASLTGCDICVKQIGDTLKCLKCNTAYYMDSNSVCQSCVFGCDFCVDGTTCIPNGCKDGYIRHRTEGTCIQCTGSGVSRCAYETATSDTLIPKICKTGYTLNTITTPVACEKCNPNCKSCSTNGKDKCDTGQCNSGYFLDSSDQKCYNNKAGCLASTRSNEKTTCSSCNRATSILSNGECKTCPTGCSGCSFDAATSKFTCLSCIAQYYKTTDNLCLPCPTGCSVCSLNGASVECTSCLAKYDLKGALCDLCGIGDCQTCSVPSGGSDLVCLTCSNKFYLNSDDCGHCPKFCKECSYNQKYECTKCYDKYAKALDGTCVPCPSNCETCTANADKTTRCTKCISKSFSLKTDGTCIPCSEAAFANCSTCGPTPLGGKAKCDTCSIGFALQDDKLACISCSITGCGMCAHGRICLKCRTMKVQRDDFICVFIVKWCHHLVFADAIANLKP</sequence>
<accession>A0A7I8WF07</accession>
<dbReference type="PANTHER" id="PTHR45756:SF1">
    <property type="entry name" value="PROTEIN KINASE DOMAIN CONTAINING PROTEIN"/>
    <property type="match status" value="1"/>
</dbReference>
<dbReference type="OrthoDB" id="18487at2759"/>
<name>A0A7I8WF07_9ANNE</name>
<dbReference type="InterPro" id="IPR053215">
    <property type="entry name" value="TKL_Ser/Thr_kinase"/>
</dbReference>
<comment type="caution">
    <text evidence="2">The sequence shown here is derived from an EMBL/GenBank/DDBJ whole genome shotgun (WGS) entry which is preliminary data.</text>
</comment>
<dbReference type="PANTHER" id="PTHR45756">
    <property type="entry name" value="PALMITOYLTRANSFERASE"/>
    <property type="match status" value="1"/>
</dbReference>
<feature type="domain" description="EGF-like" evidence="1">
    <location>
        <begin position="778"/>
        <end position="813"/>
    </location>
</feature>
<evidence type="ECO:0000259" key="1">
    <source>
        <dbReference type="SMART" id="SM00181"/>
    </source>
</evidence>
<keyword evidence="3" id="KW-1185">Reference proteome</keyword>
<evidence type="ECO:0000313" key="2">
    <source>
        <dbReference type="EMBL" id="CAD5126731.1"/>
    </source>
</evidence>
<dbReference type="AlphaFoldDB" id="A0A7I8WF07"/>
<feature type="domain" description="EGF-like" evidence="1">
    <location>
        <begin position="847"/>
        <end position="882"/>
    </location>
</feature>
<dbReference type="InterPro" id="IPR006212">
    <property type="entry name" value="Furin_repeat"/>
</dbReference>
<evidence type="ECO:0000313" key="3">
    <source>
        <dbReference type="Proteomes" id="UP000549394"/>
    </source>
</evidence>
<dbReference type="InterPro" id="IPR000742">
    <property type="entry name" value="EGF"/>
</dbReference>
<dbReference type="SUPFAM" id="SSF57184">
    <property type="entry name" value="Growth factor receptor domain"/>
    <property type="match status" value="4"/>
</dbReference>
<organism evidence="2 3">
    <name type="scientific">Dimorphilus gyrociliatus</name>
    <dbReference type="NCBI Taxonomy" id="2664684"/>
    <lineage>
        <taxon>Eukaryota</taxon>
        <taxon>Metazoa</taxon>
        <taxon>Spiralia</taxon>
        <taxon>Lophotrochozoa</taxon>
        <taxon>Annelida</taxon>
        <taxon>Polychaeta</taxon>
        <taxon>Polychaeta incertae sedis</taxon>
        <taxon>Dinophilidae</taxon>
        <taxon>Dimorphilus</taxon>
    </lineage>
</organism>
<feature type="domain" description="EGF-like" evidence="1">
    <location>
        <begin position="745"/>
        <end position="777"/>
    </location>
</feature>
<protein>
    <submittedName>
        <fullName evidence="2">DgyrCDS14787</fullName>
    </submittedName>
</protein>
<dbReference type="EMBL" id="CAJFCJ010000077">
    <property type="protein sequence ID" value="CAD5126731.1"/>
    <property type="molecule type" value="Genomic_DNA"/>
</dbReference>
<feature type="domain" description="EGF-like" evidence="1">
    <location>
        <begin position="814"/>
        <end position="846"/>
    </location>
</feature>
<feature type="domain" description="EGF-like" evidence="1">
    <location>
        <begin position="883"/>
        <end position="923"/>
    </location>
</feature>
<reference evidence="2 3" key="1">
    <citation type="submission" date="2020-08" db="EMBL/GenBank/DDBJ databases">
        <authorList>
            <person name="Hejnol A."/>
        </authorList>
    </citation>
    <scope>NUCLEOTIDE SEQUENCE [LARGE SCALE GENOMIC DNA]</scope>
</reference>
<gene>
    <name evidence="2" type="ORF">DGYR_LOCUS13964</name>
</gene>
<feature type="domain" description="EGF-like" evidence="1">
    <location>
        <begin position="527"/>
        <end position="563"/>
    </location>
</feature>
<feature type="domain" description="EGF-like" evidence="1">
    <location>
        <begin position="564"/>
        <end position="597"/>
    </location>
</feature>
<dbReference type="InterPro" id="IPR009030">
    <property type="entry name" value="Growth_fac_rcpt_cys_sf"/>
</dbReference>
<dbReference type="SMART" id="SM00261">
    <property type="entry name" value="FU"/>
    <property type="match status" value="6"/>
</dbReference>
<dbReference type="Proteomes" id="UP000549394">
    <property type="component" value="Unassembled WGS sequence"/>
</dbReference>
<proteinExistence type="predicted"/>